<accession>A0A9X2F5U4</accession>
<evidence type="ECO:0000313" key="3">
    <source>
        <dbReference type="Proteomes" id="UP001155241"/>
    </source>
</evidence>
<sequence>MPHYQSVYPYFDVNSRQDVLDQLQANPTSVSDNPQLMTLVPRNLAINITVSVGILIATAWLGPLLIRRVYSALC</sequence>
<dbReference type="AlphaFoldDB" id="A0A9X2F5U4"/>
<feature type="transmembrane region" description="Helical" evidence="1">
    <location>
        <begin position="44"/>
        <end position="66"/>
    </location>
</feature>
<dbReference type="Proteomes" id="UP001155241">
    <property type="component" value="Unassembled WGS sequence"/>
</dbReference>
<comment type="caution">
    <text evidence="2">The sequence shown here is derived from an EMBL/GenBank/DDBJ whole genome shotgun (WGS) entry which is preliminary data.</text>
</comment>
<keyword evidence="1" id="KW-0472">Membrane</keyword>
<organism evidence="2 3">
    <name type="scientific">Aeoliella straminimaris</name>
    <dbReference type="NCBI Taxonomy" id="2954799"/>
    <lineage>
        <taxon>Bacteria</taxon>
        <taxon>Pseudomonadati</taxon>
        <taxon>Planctomycetota</taxon>
        <taxon>Planctomycetia</taxon>
        <taxon>Pirellulales</taxon>
        <taxon>Lacipirellulaceae</taxon>
        <taxon>Aeoliella</taxon>
    </lineage>
</organism>
<name>A0A9X2F5U4_9BACT</name>
<evidence type="ECO:0000256" key="1">
    <source>
        <dbReference type="SAM" id="Phobius"/>
    </source>
</evidence>
<dbReference type="EMBL" id="JAMXLR010000011">
    <property type="protein sequence ID" value="MCO6042797.1"/>
    <property type="molecule type" value="Genomic_DNA"/>
</dbReference>
<gene>
    <name evidence="2" type="ORF">NG895_02650</name>
</gene>
<keyword evidence="1" id="KW-1133">Transmembrane helix</keyword>
<keyword evidence="1" id="KW-0812">Transmembrane</keyword>
<reference evidence="2" key="1">
    <citation type="submission" date="2022-06" db="EMBL/GenBank/DDBJ databases">
        <title>Aeoliella straminimaris, a novel planctomycete from sediments.</title>
        <authorList>
            <person name="Vitorino I.R."/>
            <person name="Lage O.M."/>
        </authorList>
    </citation>
    <scope>NUCLEOTIDE SEQUENCE</scope>
    <source>
        <strain evidence="2">ICT_H6.2</strain>
    </source>
</reference>
<protein>
    <submittedName>
        <fullName evidence="2">Uncharacterized protein</fullName>
    </submittedName>
</protein>
<proteinExistence type="predicted"/>
<evidence type="ECO:0000313" key="2">
    <source>
        <dbReference type="EMBL" id="MCO6042797.1"/>
    </source>
</evidence>
<keyword evidence="3" id="KW-1185">Reference proteome</keyword>